<accession>A0ABT5Z7L1</accession>
<dbReference type="Proteomes" id="UP001220022">
    <property type="component" value="Unassembled WGS sequence"/>
</dbReference>
<evidence type="ECO:0000313" key="3">
    <source>
        <dbReference type="Proteomes" id="UP001220022"/>
    </source>
</evidence>
<evidence type="ECO:0000313" key="2">
    <source>
        <dbReference type="EMBL" id="MDF2259749.1"/>
    </source>
</evidence>
<keyword evidence="3" id="KW-1185">Reference proteome</keyword>
<organism evidence="2 3">
    <name type="scientific">Streptantibioticus ferralitis</name>
    <dbReference type="NCBI Taxonomy" id="236510"/>
    <lineage>
        <taxon>Bacteria</taxon>
        <taxon>Bacillati</taxon>
        <taxon>Actinomycetota</taxon>
        <taxon>Actinomycetes</taxon>
        <taxon>Kitasatosporales</taxon>
        <taxon>Streptomycetaceae</taxon>
        <taxon>Streptantibioticus</taxon>
    </lineage>
</organism>
<feature type="compositionally biased region" description="Pro residues" evidence="1">
    <location>
        <begin position="331"/>
        <end position="349"/>
    </location>
</feature>
<feature type="compositionally biased region" description="Pro residues" evidence="1">
    <location>
        <begin position="357"/>
        <end position="397"/>
    </location>
</feature>
<dbReference type="EMBL" id="JARHTQ010000025">
    <property type="protein sequence ID" value="MDF2259749.1"/>
    <property type="molecule type" value="Genomic_DNA"/>
</dbReference>
<reference evidence="2 3" key="1">
    <citation type="submission" date="2023-03" db="EMBL/GenBank/DDBJ databases">
        <title>Draft genome sequence of type strain Streptomyces ferralitis JCM 14344.</title>
        <authorList>
            <person name="Klaysubun C."/>
            <person name="Duangmal K."/>
        </authorList>
    </citation>
    <scope>NUCLEOTIDE SEQUENCE [LARGE SCALE GENOMIC DNA]</scope>
    <source>
        <strain evidence="2 3">JCM 14344</strain>
    </source>
</reference>
<gene>
    <name evidence="2" type="ORF">P2L57_29715</name>
</gene>
<comment type="caution">
    <text evidence="2">The sequence shown here is derived from an EMBL/GenBank/DDBJ whole genome shotgun (WGS) entry which is preliminary data.</text>
</comment>
<feature type="compositionally biased region" description="Basic residues" evidence="1">
    <location>
        <begin position="398"/>
        <end position="413"/>
    </location>
</feature>
<feature type="region of interest" description="Disordered" evidence="1">
    <location>
        <begin position="310"/>
        <end position="413"/>
    </location>
</feature>
<proteinExistence type="predicted"/>
<dbReference type="RefSeq" id="WP_275819665.1">
    <property type="nucleotide sequence ID" value="NZ_BAAANM010000028.1"/>
</dbReference>
<protein>
    <submittedName>
        <fullName evidence="2">Uncharacterized protein</fullName>
    </submittedName>
</protein>
<sequence length="413" mass="44826">MDKARLYQHGTLGAKVFAHEIDDEPWWRRQKVPLVCAFCMTPVVSQRTTVGRAPRAALFRLAADRQHEDLCPLNPTEVLQKIAHGSQGVAVIEGDELHLVLPDDLSQIDATTPIIDTGSAASCDRFGVNVSTVRPLLPPLINSAVVIARFLQKHDYDADVVAQFKVRRPGETKAVGWGEFCHGPTPADHARLYARITSGTKPKHPVAVYGGVTAVEHDSQDRPVLRLADGRRFTVRIRSEHASLLNPLAAGSFVLAVGAWKVWTPRRGRPELQMFAEEHWQLAHWTYDAATGRSSPPACPPPLSLAQRTLRQTRAAAATRKPAPGRAARPSGPPTSAAPPLTATPPAPPTTAAAPAPLTPTSPPGPVEPDAAPPEPTPPACPPVPPQPSTPPRPAAPPRRRTRRRWWPFGRRR</sequence>
<feature type="compositionally biased region" description="Low complexity" evidence="1">
    <location>
        <begin position="310"/>
        <end position="330"/>
    </location>
</feature>
<evidence type="ECO:0000256" key="1">
    <source>
        <dbReference type="SAM" id="MobiDB-lite"/>
    </source>
</evidence>
<name>A0ABT5Z7L1_9ACTN</name>